<reference evidence="2 3" key="1">
    <citation type="submission" date="2014-04" db="EMBL/GenBank/DDBJ databases">
        <authorList>
            <consortium name="DOE Joint Genome Institute"/>
            <person name="Kuo A."/>
            <person name="Gay G."/>
            <person name="Dore J."/>
            <person name="Kohler A."/>
            <person name="Nagy L.G."/>
            <person name="Floudas D."/>
            <person name="Copeland A."/>
            <person name="Barry K.W."/>
            <person name="Cichocki N."/>
            <person name="Veneault-Fourrey C."/>
            <person name="LaButti K."/>
            <person name="Lindquist E.A."/>
            <person name="Lipzen A."/>
            <person name="Lundell T."/>
            <person name="Morin E."/>
            <person name="Murat C."/>
            <person name="Sun H."/>
            <person name="Tunlid A."/>
            <person name="Henrissat B."/>
            <person name="Grigoriev I.V."/>
            <person name="Hibbett D.S."/>
            <person name="Martin F."/>
            <person name="Nordberg H.P."/>
            <person name="Cantor M.N."/>
            <person name="Hua S.X."/>
        </authorList>
    </citation>
    <scope>NUCLEOTIDE SEQUENCE [LARGE SCALE GENOMIC DNA]</scope>
    <source>
        <strain evidence="3">h7</strain>
    </source>
</reference>
<dbReference type="EMBL" id="KN831781">
    <property type="protein sequence ID" value="KIM41094.1"/>
    <property type="molecule type" value="Genomic_DNA"/>
</dbReference>
<feature type="compositionally biased region" description="Basic residues" evidence="1">
    <location>
        <begin position="234"/>
        <end position="246"/>
    </location>
</feature>
<sequence>MSSSRSSSPALNVDFSDPAAAAAAFAQVSRRYEASQEKLAEATKTRRKRAPTSTPEELVLQRARDRTFASYNILLRLVPQIKTALLDPDTKVYTAFVSDLQDGANGARGEDIGRINNLVATWVNDEYKPSVPLKPAFRDGRGIQHDVCGELLCPIKFDWRDPEVRANVRSNKEGFTIRNKYFITCLYVKGRADPNDPDLFFLRSRLLLQAYCSIFTSPSSAEGFEEETEDGPARKKQRSSRQRKATKSNVASLLNMDGKVTPRSIAYVAVLLVFNLTNAASWTETHNGFNFMAFYNFIIDYFEVTCDEYEKENVEQLLAWWNRQVFPHHVVDDVDSRESYDELAAARARARAACQAA</sequence>
<dbReference type="STRING" id="686832.A0A0C3CA70"/>
<name>A0A0C3CA70_HEBCY</name>
<gene>
    <name evidence="2" type="ORF">M413DRAFT_445819</name>
</gene>
<evidence type="ECO:0000256" key="1">
    <source>
        <dbReference type="SAM" id="MobiDB-lite"/>
    </source>
</evidence>
<evidence type="ECO:0000313" key="3">
    <source>
        <dbReference type="Proteomes" id="UP000053424"/>
    </source>
</evidence>
<reference evidence="3" key="2">
    <citation type="submission" date="2015-01" db="EMBL/GenBank/DDBJ databases">
        <title>Evolutionary Origins and Diversification of the Mycorrhizal Mutualists.</title>
        <authorList>
            <consortium name="DOE Joint Genome Institute"/>
            <consortium name="Mycorrhizal Genomics Consortium"/>
            <person name="Kohler A."/>
            <person name="Kuo A."/>
            <person name="Nagy L.G."/>
            <person name="Floudas D."/>
            <person name="Copeland A."/>
            <person name="Barry K.W."/>
            <person name="Cichocki N."/>
            <person name="Veneault-Fourrey C."/>
            <person name="LaButti K."/>
            <person name="Lindquist E.A."/>
            <person name="Lipzen A."/>
            <person name="Lundell T."/>
            <person name="Morin E."/>
            <person name="Murat C."/>
            <person name="Riley R."/>
            <person name="Ohm R."/>
            <person name="Sun H."/>
            <person name="Tunlid A."/>
            <person name="Henrissat B."/>
            <person name="Grigoriev I.V."/>
            <person name="Hibbett D.S."/>
            <person name="Martin F."/>
        </authorList>
    </citation>
    <scope>NUCLEOTIDE SEQUENCE [LARGE SCALE GENOMIC DNA]</scope>
    <source>
        <strain evidence="3">h7</strain>
    </source>
</reference>
<accession>A0A0C3CA70</accession>
<dbReference type="InterPro" id="IPR046521">
    <property type="entry name" value="DUF6698"/>
</dbReference>
<evidence type="ECO:0000313" key="2">
    <source>
        <dbReference type="EMBL" id="KIM41094.1"/>
    </source>
</evidence>
<dbReference type="OrthoDB" id="2662502at2759"/>
<dbReference type="HOGENOM" id="CLU_035918_5_1_1"/>
<feature type="region of interest" description="Disordered" evidence="1">
    <location>
        <begin position="36"/>
        <end position="56"/>
    </location>
</feature>
<proteinExistence type="predicted"/>
<dbReference type="AlphaFoldDB" id="A0A0C3CA70"/>
<dbReference type="Proteomes" id="UP000053424">
    <property type="component" value="Unassembled WGS sequence"/>
</dbReference>
<protein>
    <submittedName>
        <fullName evidence="2">Uncharacterized protein</fullName>
    </submittedName>
</protein>
<dbReference type="Pfam" id="PF20414">
    <property type="entry name" value="DUF6698"/>
    <property type="match status" value="1"/>
</dbReference>
<organism evidence="2 3">
    <name type="scientific">Hebeloma cylindrosporum</name>
    <dbReference type="NCBI Taxonomy" id="76867"/>
    <lineage>
        <taxon>Eukaryota</taxon>
        <taxon>Fungi</taxon>
        <taxon>Dikarya</taxon>
        <taxon>Basidiomycota</taxon>
        <taxon>Agaricomycotina</taxon>
        <taxon>Agaricomycetes</taxon>
        <taxon>Agaricomycetidae</taxon>
        <taxon>Agaricales</taxon>
        <taxon>Agaricineae</taxon>
        <taxon>Hymenogastraceae</taxon>
        <taxon>Hebeloma</taxon>
    </lineage>
</organism>
<keyword evidence="3" id="KW-1185">Reference proteome</keyword>
<feature type="region of interest" description="Disordered" evidence="1">
    <location>
        <begin position="222"/>
        <end position="247"/>
    </location>
</feature>